<dbReference type="FunFam" id="1.10.10.10:FF:000079">
    <property type="entry name" value="GntR family transcriptional regulator"/>
    <property type="match status" value="1"/>
</dbReference>
<dbReference type="GO" id="GO:0003700">
    <property type="term" value="F:DNA-binding transcription factor activity"/>
    <property type="evidence" value="ECO:0007669"/>
    <property type="project" value="InterPro"/>
</dbReference>
<dbReference type="PROSITE" id="PS50949">
    <property type="entry name" value="HTH_GNTR"/>
    <property type="match status" value="1"/>
</dbReference>
<dbReference type="InterPro" id="IPR036388">
    <property type="entry name" value="WH-like_DNA-bd_sf"/>
</dbReference>
<dbReference type="Proteomes" id="UP000460318">
    <property type="component" value="Unassembled WGS sequence"/>
</dbReference>
<evidence type="ECO:0000313" key="7">
    <source>
        <dbReference type="Proteomes" id="UP000460318"/>
    </source>
</evidence>
<dbReference type="PANTHER" id="PTHR30146">
    <property type="entry name" value="LACI-RELATED TRANSCRIPTIONAL REPRESSOR"/>
    <property type="match status" value="1"/>
</dbReference>
<dbReference type="EMBL" id="WUBI01000001">
    <property type="protein sequence ID" value="MWV42100.1"/>
    <property type="molecule type" value="Genomic_DNA"/>
</dbReference>
<dbReference type="SMART" id="SM00345">
    <property type="entry name" value="HTH_GNTR"/>
    <property type="match status" value="1"/>
</dbReference>
<reference evidence="6 7" key="1">
    <citation type="submission" date="2019-12" db="EMBL/GenBank/DDBJ databases">
        <title>Paenibacillus sp. nov., an endophytic bacterium isolated from the stem of Dendrobium.</title>
        <authorList>
            <person name="Zhao R."/>
        </authorList>
    </citation>
    <scope>NUCLEOTIDE SEQUENCE [LARGE SCALE GENOMIC DNA]</scope>
    <source>
        <strain evidence="6 7">HJL G12</strain>
    </source>
</reference>
<keyword evidence="4" id="KW-0804">Transcription</keyword>
<comment type="caution">
    <text evidence="6">The sequence shown here is derived from an EMBL/GenBank/DDBJ whole genome shotgun (WGS) entry which is preliminary data.</text>
</comment>
<sequence>MEIRNMPNKFVPMYKKIEHYIVEQIRSENWKPMSRIPSENELADQFGVSRITVKNALADLVERGVIYRMQGKGTFVSERKDEDLFSLGTSGAETLLKNTVGFLLPRLDNRFTANLLSGIEDALSDKGYHLLFSKTNDSQEHEIRKIREMKHAGVAGLIIYPVEGENYNHEILSLTLNKFPLVLLDRQFKGVETNSVSSDHYKAGMDAVTHLIELGHRNIGFISTKSEGTSSIEERLAGYEQALEDRHILIDRSFQMTRLSMSNSDEEVMEMIQQFLRSNPHMTGVISSNFSPHVIQAALAMGLRVPEDLSVVFFDDVVYPDFSVVPPTAIIQQEREMGREAGYLIVHQIENGVSDYRQIKLPTKLVPRRSTGIHAAEATTAAKDR</sequence>
<dbReference type="Pfam" id="PF13377">
    <property type="entry name" value="Peripla_BP_3"/>
    <property type="match status" value="1"/>
</dbReference>
<evidence type="ECO:0000256" key="2">
    <source>
        <dbReference type="ARBA" id="ARBA00023015"/>
    </source>
</evidence>
<evidence type="ECO:0000256" key="1">
    <source>
        <dbReference type="ARBA" id="ARBA00022491"/>
    </source>
</evidence>
<feature type="domain" description="HTH gntR-type" evidence="5">
    <location>
        <begin position="11"/>
        <end position="79"/>
    </location>
</feature>
<name>A0A7X3IDX1_9BACL</name>
<keyword evidence="2" id="KW-0805">Transcription regulation</keyword>
<gene>
    <name evidence="6" type="ORF">GRF59_00520</name>
</gene>
<organism evidence="6 7">
    <name type="scientific">Paenibacillus dendrobii</name>
    <dbReference type="NCBI Taxonomy" id="2691084"/>
    <lineage>
        <taxon>Bacteria</taxon>
        <taxon>Bacillati</taxon>
        <taxon>Bacillota</taxon>
        <taxon>Bacilli</taxon>
        <taxon>Bacillales</taxon>
        <taxon>Paenibacillaceae</taxon>
        <taxon>Paenibacillus</taxon>
    </lineage>
</organism>
<dbReference type="Gene3D" id="1.10.10.10">
    <property type="entry name" value="Winged helix-like DNA-binding domain superfamily/Winged helix DNA-binding domain"/>
    <property type="match status" value="1"/>
</dbReference>
<protein>
    <submittedName>
        <fullName evidence="6">GntR family transcriptional regulator</fullName>
    </submittedName>
</protein>
<keyword evidence="3" id="KW-0238">DNA-binding</keyword>
<dbReference type="CDD" id="cd06267">
    <property type="entry name" value="PBP1_LacI_sugar_binding-like"/>
    <property type="match status" value="1"/>
</dbReference>
<dbReference type="PRINTS" id="PR00035">
    <property type="entry name" value="HTHGNTR"/>
</dbReference>
<dbReference type="Gene3D" id="3.40.50.2300">
    <property type="match status" value="2"/>
</dbReference>
<dbReference type="InterPro" id="IPR036390">
    <property type="entry name" value="WH_DNA-bd_sf"/>
</dbReference>
<keyword evidence="7" id="KW-1185">Reference proteome</keyword>
<dbReference type="AlphaFoldDB" id="A0A7X3IDX1"/>
<keyword evidence="1" id="KW-0678">Repressor</keyword>
<evidence type="ECO:0000259" key="5">
    <source>
        <dbReference type="PROSITE" id="PS50949"/>
    </source>
</evidence>
<evidence type="ECO:0000256" key="3">
    <source>
        <dbReference type="ARBA" id="ARBA00023125"/>
    </source>
</evidence>
<dbReference type="Pfam" id="PF00392">
    <property type="entry name" value="GntR"/>
    <property type="match status" value="1"/>
</dbReference>
<evidence type="ECO:0000256" key="4">
    <source>
        <dbReference type="ARBA" id="ARBA00023163"/>
    </source>
</evidence>
<dbReference type="CDD" id="cd07377">
    <property type="entry name" value="WHTH_GntR"/>
    <property type="match status" value="1"/>
</dbReference>
<dbReference type="InterPro" id="IPR046335">
    <property type="entry name" value="LacI/GalR-like_sensor"/>
</dbReference>
<dbReference type="InterPro" id="IPR000524">
    <property type="entry name" value="Tscrpt_reg_HTH_GntR"/>
</dbReference>
<dbReference type="InterPro" id="IPR028082">
    <property type="entry name" value="Peripla_BP_I"/>
</dbReference>
<dbReference type="SUPFAM" id="SSF46785">
    <property type="entry name" value="Winged helix' DNA-binding domain"/>
    <property type="match status" value="1"/>
</dbReference>
<proteinExistence type="predicted"/>
<dbReference type="SUPFAM" id="SSF53822">
    <property type="entry name" value="Periplasmic binding protein-like I"/>
    <property type="match status" value="1"/>
</dbReference>
<evidence type="ECO:0000313" key="6">
    <source>
        <dbReference type="EMBL" id="MWV42100.1"/>
    </source>
</evidence>
<dbReference type="PANTHER" id="PTHR30146:SF95">
    <property type="entry name" value="RIBOSE OPERON REPRESSOR"/>
    <property type="match status" value="1"/>
</dbReference>
<dbReference type="GO" id="GO:0000976">
    <property type="term" value="F:transcription cis-regulatory region binding"/>
    <property type="evidence" value="ECO:0007669"/>
    <property type="project" value="TreeGrafter"/>
</dbReference>
<accession>A0A7X3IDX1</accession>